<dbReference type="InterPro" id="IPR018311">
    <property type="entry name" value="Autoind_synth_CS"/>
</dbReference>
<evidence type="ECO:0000313" key="8">
    <source>
        <dbReference type="EMBL" id="KGJ03463.1"/>
    </source>
</evidence>
<dbReference type="STRING" id="690417.IC63_13220"/>
<organism evidence="8 9">
    <name type="scientific">Paracoccus sphaerophysae</name>
    <dbReference type="NCBI Taxonomy" id="690417"/>
    <lineage>
        <taxon>Bacteria</taxon>
        <taxon>Pseudomonadati</taxon>
        <taxon>Pseudomonadota</taxon>
        <taxon>Alphaproteobacteria</taxon>
        <taxon>Rhodobacterales</taxon>
        <taxon>Paracoccaceae</taxon>
        <taxon>Paracoccus</taxon>
    </lineage>
</organism>
<keyword evidence="2 7" id="KW-0673">Quorum sensing</keyword>
<dbReference type="PANTHER" id="PTHR39322">
    <property type="entry name" value="ACYL-HOMOSERINE-LACTONE SYNTHASE"/>
    <property type="match status" value="1"/>
</dbReference>
<evidence type="ECO:0000256" key="2">
    <source>
        <dbReference type="ARBA" id="ARBA00022654"/>
    </source>
</evidence>
<dbReference type="EMBL" id="JRKS01000051">
    <property type="protein sequence ID" value="KGJ03463.1"/>
    <property type="molecule type" value="Genomic_DNA"/>
</dbReference>
<keyword evidence="9" id="KW-1185">Reference proteome</keyword>
<evidence type="ECO:0000256" key="3">
    <source>
        <dbReference type="ARBA" id="ARBA00022679"/>
    </source>
</evidence>
<dbReference type="AlphaFoldDB" id="A0A099EZR2"/>
<dbReference type="OrthoDB" id="6169313at2"/>
<dbReference type="RefSeq" id="WP_036720941.1">
    <property type="nucleotide sequence ID" value="NZ_CALUAY010000034.1"/>
</dbReference>
<comment type="catalytic activity">
    <reaction evidence="6">
        <text>a fatty acyl-[ACP] + S-adenosyl-L-methionine = an N-acyl-L-homoserine lactone + S-methyl-5'-thioadenosine + holo-[ACP] + H(+)</text>
        <dbReference type="Rhea" id="RHEA:10096"/>
        <dbReference type="Rhea" id="RHEA-COMP:9685"/>
        <dbReference type="Rhea" id="RHEA-COMP:14125"/>
        <dbReference type="ChEBI" id="CHEBI:15378"/>
        <dbReference type="ChEBI" id="CHEBI:17509"/>
        <dbReference type="ChEBI" id="CHEBI:55474"/>
        <dbReference type="ChEBI" id="CHEBI:59789"/>
        <dbReference type="ChEBI" id="CHEBI:64479"/>
        <dbReference type="ChEBI" id="CHEBI:138651"/>
        <dbReference type="EC" id="2.3.1.184"/>
    </reaction>
</comment>
<dbReference type="InterPro" id="IPR001690">
    <property type="entry name" value="Autoind_synthase"/>
</dbReference>
<dbReference type="PROSITE" id="PS51187">
    <property type="entry name" value="AUTOINDUCER_SYNTH_2"/>
    <property type="match status" value="1"/>
</dbReference>
<evidence type="ECO:0000313" key="9">
    <source>
        <dbReference type="Proteomes" id="UP000029917"/>
    </source>
</evidence>
<dbReference type="GO" id="GO:0007165">
    <property type="term" value="P:signal transduction"/>
    <property type="evidence" value="ECO:0007669"/>
    <property type="project" value="TreeGrafter"/>
</dbReference>
<dbReference type="Gene3D" id="3.40.630.30">
    <property type="match status" value="1"/>
</dbReference>
<evidence type="ECO:0000256" key="1">
    <source>
        <dbReference type="ARBA" id="ARBA00012340"/>
    </source>
</evidence>
<accession>A0A099EZR2</accession>
<evidence type="ECO:0000256" key="7">
    <source>
        <dbReference type="PROSITE-ProRule" id="PRU00533"/>
    </source>
</evidence>
<protein>
    <recommendedName>
        <fullName evidence="1">acyl-homoserine-lactone synthase</fullName>
        <ecNumber evidence="1">2.3.1.184</ecNumber>
    </recommendedName>
</protein>
<dbReference type="PROSITE" id="PS00949">
    <property type="entry name" value="AUTOINDUCER_SYNTH_1"/>
    <property type="match status" value="1"/>
</dbReference>
<gene>
    <name evidence="8" type="ORF">IC63_13220</name>
</gene>
<reference evidence="8 9" key="2">
    <citation type="submission" date="2014-10" db="EMBL/GenBank/DDBJ databases">
        <title>Paracoccus sanguinis sp. nov., isolated from clinical specimens of New York State patients.</title>
        <authorList>
            <person name="Mingle L.A."/>
            <person name="Cole J.A."/>
            <person name="Lapierre P."/>
            <person name="Musser K.A."/>
        </authorList>
    </citation>
    <scope>NUCLEOTIDE SEQUENCE [LARGE SCALE GENOMIC DNA]</scope>
    <source>
        <strain evidence="8 9">HAMBI 3106</strain>
    </source>
</reference>
<dbReference type="PANTHER" id="PTHR39322:SF1">
    <property type="entry name" value="ISOVALERYL-HOMOSERINE LACTONE SYNTHASE"/>
    <property type="match status" value="1"/>
</dbReference>
<dbReference type="Proteomes" id="UP000029917">
    <property type="component" value="Unassembled WGS sequence"/>
</dbReference>
<evidence type="ECO:0000256" key="5">
    <source>
        <dbReference type="ARBA" id="ARBA00022929"/>
    </source>
</evidence>
<dbReference type="InterPro" id="IPR016181">
    <property type="entry name" value="Acyl_CoA_acyltransferase"/>
</dbReference>
<dbReference type="EC" id="2.3.1.184" evidence="1"/>
<dbReference type="SUPFAM" id="SSF55729">
    <property type="entry name" value="Acyl-CoA N-acyltransferases (Nat)"/>
    <property type="match status" value="1"/>
</dbReference>
<comment type="similarity">
    <text evidence="7">Belongs to the autoinducer synthase family.</text>
</comment>
<dbReference type="Pfam" id="PF00765">
    <property type="entry name" value="Autoind_synth"/>
    <property type="match status" value="1"/>
</dbReference>
<keyword evidence="4" id="KW-0949">S-adenosyl-L-methionine</keyword>
<name>A0A099EZR2_9RHOB</name>
<evidence type="ECO:0000256" key="4">
    <source>
        <dbReference type="ARBA" id="ARBA00022691"/>
    </source>
</evidence>
<sequence>MQTTTLSFTNLHNYGELFANFFRARRQSFIIQRNWDLPQTDGMEFDQYDTPQSRWVAVHDGSTVLAGMRLTPTTASCGIYSYMIRDAQRGILGGSIPQDLLYDEAPVDEQTWEATRLFVAHDVPQSIRRRVHGQLVDTMVTCARGVGATRLLSLNGDYWPRVFSRCKIDAQAIGRLCWIDDGYYQCTAINLASKMH</sequence>
<dbReference type="GO" id="GO:0061579">
    <property type="term" value="F:N-acyl homoserine lactone synthase activity"/>
    <property type="evidence" value="ECO:0007669"/>
    <property type="project" value="UniProtKB-EC"/>
</dbReference>
<keyword evidence="3" id="KW-0808">Transferase</keyword>
<proteinExistence type="inferred from homology"/>
<evidence type="ECO:0000256" key="6">
    <source>
        <dbReference type="ARBA" id="ARBA00048576"/>
    </source>
</evidence>
<comment type="caution">
    <text evidence="8">The sequence shown here is derived from an EMBL/GenBank/DDBJ whole genome shotgun (WGS) entry which is preliminary data.</text>
</comment>
<keyword evidence="5 7" id="KW-0071">Autoinducer synthesis</keyword>
<reference evidence="8 9" key="1">
    <citation type="submission" date="2014-09" db="EMBL/GenBank/DDBJ databases">
        <authorList>
            <person name="McGinnis J.M."/>
            <person name="Wolfgang W.J."/>
        </authorList>
    </citation>
    <scope>NUCLEOTIDE SEQUENCE [LARGE SCALE GENOMIC DNA]</scope>
    <source>
        <strain evidence="8 9">HAMBI 3106</strain>
    </source>
</reference>
<dbReference type="GO" id="GO:0009372">
    <property type="term" value="P:quorum sensing"/>
    <property type="evidence" value="ECO:0007669"/>
    <property type="project" value="UniProtKB-UniRule"/>
</dbReference>